<dbReference type="SUPFAM" id="SSF88946">
    <property type="entry name" value="Sigma2 domain of RNA polymerase sigma factors"/>
    <property type="match status" value="1"/>
</dbReference>
<keyword evidence="2" id="KW-0805">Transcription regulation</keyword>
<keyword evidence="4" id="KW-0238">DNA-binding</keyword>
<dbReference type="AlphaFoldDB" id="A0A1V3BWG9"/>
<dbReference type="Pfam" id="PF08281">
    <property type="entry name" value="Sigma70_r4_2"/>
    <property type="match status" value="1"/>
</dbReference>
<dbReference type="InterPro" id="IPR013325">
    <property type="entry name" value="RNA_pol_sigma_r2"/>
</dbReference>
<dbReference type="NCBIfam" id="TIGR02937">
    <property type="entry name" value="sigma70-ECF"/>
    <property type="match status" value="1"/>
</dbReference>
<dbReference type="InterPro" id="IPR007627">
    <property type="entry name" value="RNA_pol_sigma70_r2"/>
</dbReference>
<dbReference type="GO" id="GO:0016987">
    <property type="term" value="F:sigma factor activity"/>
    <property type="evidence" value="ECO:0007669"/>
    <property type="project" value="UniProtKB-KW"/>
</dbReference>
<dbReference type="STRING" id="501010.NOSIN_00255"/>
<dbReference type="PANTHER" id="PTHR43133">
    <property type="entry name" value="RNA POLYMERASE ECF-TYPE SIGMA FACTO"/>
    <property type="match status" value="1"/>
</dbReference>
<sequence length="171" mass="19175">MTHAHNGSDHRAKVREAFTEHGQSVYAYLVSLGAPHHEAEDVLQEVFANILKKDRGIENYEAYLIRSARNSYLRLKDQQKKKECVTDEDSGIPVVVSGDGSPARGILNAEIRADLENALERLPASHREAFVLHNQEDLTYEEIAERTGRKVGTVRQHHARAVQALRSLLTG</sequence>
<keyword evidence="3" id="KW-0731">Sigma factor</keyword>
<evidence type="ECO:0000259" key="7">
    <source>
        <dbReference type="Pfam" id="PF08281"/>
    </source>
</evidence>
<dbReference type="EMBL" id="MCOK01000001">
    <property type="protein sequence ID" value="OOC52460.1"/>
    <property type="molecule type" value="Genomic_DNA"/>
</dbReference>
<dbReference type="Pfam" id="PF04542">
    <property type="entry name" value="Sigma70_r2"/>
    <property type="match status" value="1"/>
</dbReference>
<dbReference type="Proteomes" id="UP000189004">
    <property type="component" value="Unassembled WGS sequence"/>
</dbReference>
<keyword evidence="5" id="KW-0804">Transcription</keyword>
<evidence type="ECO:0000256" key="2">
    <source>
        <dbReference type="ARBA" id="ARBA00023015"/>
    </source>
</evidence>
<dbReference type="RefSeq" id="WP_170293732.1">
    <property type="nucleotide sequence ID" value="NZ_MCOK01000001.1"/>
</dbReference>
<dbReference type="InterPro" id="IPR013324">
    <property type="entry name" value="RNA_pol_sigma_r3/r4-like"/>
</dbReference>
<dbReference type="PANTHER" id="PTHR43133:SF8">
    <property type="entry name" value="RNA POLYMERASE SIGMA FACTOR HI_1459-RELATED"/>
    <property type="match status" value="1"/>
</dbReference>
<name>A0A1V3BWG9_9ACTN</name>
<evidence type="ECO:0000259" key="6">
    <source>
        <dbReference type="Pfam" id="PF04542"/>
    </source>
</evidence>
<protein>
    <recommendedName>
        <fullName evidence="10">RNA polymerase subunit sigma-24</fullName>
    </recommendedName>
</protein>
<comment type="similarity">
    <text evidence="1">Belongs to the sigma-70 factor family. ECF subfamily.</text>
</comment>
<gene>
    <name evidence="8" type="ORF">NOSIN_00255</name>
</gene>
<comment type="caution">
    <text evidence="8">The sequence shown here is derived from an EMBL/GenBank/DDBJ whole genome shotgun (WGS) entry which is preliminary data.</text>
</comment>
<evidence type="ECO:0008006" key="10">
    <source>
        <dbReference type="Google" id="ProtNLM"/>
    </source>
</evidence>
<evidence type="ECO:0000256" key="1">
    <source>
        <dbReference type="ARBA" id="ARBA00010641"/>
    </source>
</evidence>
<evidence type="ECO:0000256" key="3">
    <source>
        <dbReference type="ARBA" id="ARBA00023082"/>
    </source>
</evidence>
<dbReference type="Gene3D" id="1.10.10.10">
    <property type="entry name" value="Winged helix-like DNA-binding domain superfamily/Winged helix DNA-binding domain"/>
    <property type="match status" value="1"/>
</dbReference>
<evidence type="ECO:0000313" key="8">
    <source>
        <dbReference type="EMBL" id="OOC52460.1"/>
    </source>
</evidence>
<dbReference type="SUPFAM" id="SSF88659">
    <property type="entry name" value="Sigma3 and sigma4 domains of RNA polymerase sigma factors"/>
    <property type="match status" value="1"/>
</dbReference>
<dbReference type="InterPro" id="IPR036388">
    <property type="entry name" value="WH-like_DNA-bd_sf"/>
</dbReference>
<evidence type="ECO:0000313" key="9">
    <source>
        <dbReference type="Proteomes" id="UP000189004"/>
    </source>
</evidence>
<feature type="domain" description="RNA polymerase sigma-70 region 2" evidence="6">
    <location>
        <begin position="18"/>
        <end position="80"/>
    </location>
</feature>
<proteinExistence type="inferred from homology"/>
<evidence type="ECO:0000256" key="5">
    <source>
        <dbReference type="ARBA" id="ARBA00023163"/>
    </source>
</evidence>
<keyword evidence="9" id="KW-1185">Reference proteome</keyword>
<dbReference type="InterPro" id="IPR039425">
    <property type="entry name" value="RNA_pol_sigma-70-like"/>
</dbReference>
<feature type="domain" description="RNA polymerase sigma factor 70 region 4 type 2" evidence="7">
    <location>
        <begin position="114"/>
        <end position="165"/>
    </location>
</feature>
<dbReference type="GO" id="GO:0006352">
    <property type="term" value="P:DNA-templated transcription initiation"/>
    <property type="evidence" value="ECO:0007669"/>
    <property type="project" value="InterPro"/>
</dbReference>
<dbReference type="GO" id="GO:0003677">
    <property type="term" value="F:DNA binding"/>
    <property type="evidence" value="ECO:0007669"/>
    <property type="project" value="UniProtKB-KW"/>
</dbReference>
<dbReference type="InterPro" id="IPR014284">
    <property type="entry name" value="RNA_pol_sigma-70_dom"/>
</dbReference>
<dbReference type="Gene3D" id="1.10.1740.10">
    <property type="match status" value="1"/>
</dbReference>
<reference evidence="9" key="1">
    <citation type="submission" date="2016-08" db="EMBL/GenBank/DDBJ databases">
        <authorList>
            <person name="Tokovenko B."/>
            <person name="Kalinowski J."/>
        </authorList>
    </citation>
    <scope>NUCLEOTIDE SEQUENCE [LARGE SCALE GENOMIC DNA]</scope>
    <source>
        <strain evidence="9">UTMC102</strain>
    </source>
</reference>
<organism evidence="8 9">
    <name type="scientific">Nocardiopsis sinuspersici</name>
    <dbReference type="NCBI Taxonomy" id="501010"/>
    <lineage>
        <taxon>Bacteria</taxon>
        <taxon>Bacillati</taxon>
        <taxon>Actinomycetota</taxon>
        <taxon>Actinomycetes</taxon>
        <taxon>Streptosporangiales</taxon>
        <taxon>Nocardiopsidaceae</taxon>
        <taxon>Nocardiopsis</taxon>
    </lineage>
</organism>
<dbReference type="InterPro" id="IPR013249">
    <property type="entry name" value="RNA_pol_sigma70_r4_t2"/>
</dbReference>
<evidence type="ECO:0000256" key="4">
    <source>
        <dbReference type="ARBA" id="ARBA00023125"/>
    </source>
</evidence>
<dbReference type="CDD" id="cd06171">
    <property type="entry name" value="Sigma70_r4"/>
    <property type="match status" value="1"/>
</dbReference>
<accession>A0A1V3BWG9</accession>